<organism evidence="6 7">
    <name type="scientific">Streptomyces alboniger</name>
    <dbReference type="NCBI Taxonomy" id="132473"/>
    <lineage>
        <taxon>Bacteria</taxon>
        <taxon>Bacillati</taxon>
        <taxon>Actinomycetota</taxon>
        <taxon>Actinomycetes</taxon>
        <taxon>Kitasatosporales</taxon>
        <taxon>Streptomycetaceae</taxon>
        <taxon>Streptomyces</taxon>
        <taxon>Streptomyces aurantiacus group</taxon>
    </lineage>
</organism>
<accession>A0A5J6HJA2</accession>
<proteinExistence type="inferred from homology"/>
<dbReference type="InterPro" id="IPR043504">
    <property type="entry name" value="Peptidase_S1_PA_chymotrypsin"/>
</dbReference>
<dbReference type="SMART" id="SM00020">
    <property type="entry name" value="Tryp_SPc"/>
    <property type="match status" value="1"/>
</dbReference>
<dbReference type="SUPFAM" id="SSF50494">
    <property type="entry name" value="Trypsin-like serine proteases"/>
    <property type="match status" value="1"/>
</dbReference>
<name>A0A5J6HJA2_STRAD</name>
<dbReference type="RefSeq" id="WP_150477204.1">
    <property type="nucleotide sequence ID" value="NZ_CP023695.1"/>
</dbReference>
<dbReference type="InterPro" id="IPR009003">
    <property type="entry name" value="Peptidase_S1_PA"/>
</dbReference>
<keyword evidence="3 6" id="KW-0645">Protease</keyword>
<evidence type="ECO:0000256" key="2">
    <source>
        <dbReference type="ARBA" id="ARBA00023157"/>
    </source>
</evidence>
<dbReference type="PROSITE" id="PS00135">
    <property type="entry name" value="TRYPSIN_SER"/>
    <property type="match status" value="1"/>
</dbReference>
<comment type="similarity">
    <text evidence="1">Belongs to the peptidase S1 family.</text>
</comment>
<dbReference type="InterPro" id="IPR001254">
    <property type="entry name" value="Trypsin_dom"/>
</dbReference>
<dbReference type="PRINTS" id="PR00722">
    <property type="entry name" value="CHYMOTRYPSIN"/>
</dbReference>
<dbReference type="PANTHER" id="PTHR24276:SF98">
    <property type="entry name" value="FI18310P1-RELATED"/>
    <property type="match status" value="1"/>
</dbReference>
<reference evidence="6 7" key="1">
    <citation type="submission" date="2017-09" db="EMBL/GenBank/DDBJ databases">
        <authorList>
            <person name="Lee N."/>
            <person name="Cho B.-K."/>
        </authorList>
    </citation>
    <scope>NUCLEOTIDE SEQUENCE [LARGE SCALE GENOMIC DNA]</scope>
    <source>
        <strain evidence="6 7">ATCC 12461</strain>
    </source>
</reference>
<dbReference type="GO" id="GO:0004252">
    <property type="term" value="F:serine-type endopeptidase activity"/>
    <property type="evidence" value="ECO:0007669"/>
    <property type="project" value="InterPro"/>
</dbReference>
<dbReference type="InterPro" id="IPR018114">
    <property type="entry name" value="TRYPSIN_HIS"/>
</dbReference>
<keyword evidence="7" id="KW-1185">Reference proteome</keyword>
<dbReference type="GO" id="GO:0006508">
    <property type="term" value="P:proteolysis"/>
    <property type="evidence" value="ECO:0007669"/>
    <property type="project" value="UniProtKB-KW"/>
</dbReference>
<feature type="domain" description="Peptidase S1" evidence="5">
    <location>
        <begin position="58"/>
        <end position="293"/>
    </location>
</feature>
<evidence type="ECO:0000256" key="1">
    <source>
        <dbReference type="ARBA" id="ARBA00007664"/>
    </source>
</evidence>
<dbReference type="KEGG" id="salw:CP975_20410"/>
<keyword evidence="3" id="KW-0720">Serine protease</keyword>
<sequence length="312" mass="32652">MTRKSPQSPQPSHSSQSSQSSKSPLSTPTRKAGLATGLAATAAALAMVATSAPAAHAIVGGTDVPNDAYPFMTAVLEKGPGSALDRQFCGASLIGPDVVVTAAHCLVDEAGKPVRPKTLQVAVGRTVLSSRQGQIRNIAKGGVVVHPRYLKGKEAYDVAFLQLEKPVRGISQVALPTQGTDALIRPGQKATVAGWGNTDTELTHTPDRLREVKVPVLSHAECRTSYEEYDAKVNFCAGVETKDSCQGDSGGPIFRKVPGREAPILIGVVSYGDGCGAQGAPGVYTSLSSSKLWKTLDESGAGRKVKRVLNRR</sequence>
<dbReference type="InterPro" id="IPR006311">
    <property type="entry name" value="TAT_signal"/>
</dbReference>
<dbReference type="InterPro" id="IPR050430">
    <property type="entry name" value="Peptidase_S1"/>
</dbReference>
<dbReference type="FunFam" id="2.40.10.10:FF:000002">
    <property type="entry name" value="Transmembrane protease serine"/>
    <property type="match status" value="1"/>
</dbReference>
<evidence type="ECO:0000313" key="6">
    <source>
        <dbReference type="EMBL" id="QEV19548.1"/>
    </source>
</evidence>
<dbReference type="CDD" id="cd00190">
    <property type="entry name" value="Tryp_SPc"/>
    <property type="match status" value="1"/>
</dbReference>
<evidence type="ECO:0000256" key="3">
    <source>
        <dbReference type="RuleBase" id="RU363034"/>
    </source>
</evidence>
<feature type="region of interest" description="Disordered" evidence="4">
    <location>
        <begin position="1"/>
        <end position="31"/>
    </location>
</feature>
<dbReference type="PROSITE" id="PS51318">
    <property type="entry name" value="TAT"/>
    <property type="match status" value="1"/>
</dbReference>
<dbReference type="PROSITE" id="PS00134">
    <property type="entry name" value="TRYPSIN_HIS"/>
    <property type="match status" value="1"/>
</dbReference>
<dbReference type="AlphaFoldDB" id="A0A5J6HJA2"/>
<dbReference type="EMBL" id="CP023695">
    <property type="protein sequence ID" value="QEV19548.1"/>
    <property type="molecule type" value="Genomic_DNA"/>
</dbReference>
<dbReference type="PANTHER" id="PTHR24276">
    <property type="entry name" value="POLYSERASE-RELATED"/>
    <property type="match status" value="1"/>
</dbReference>
<dbReference type="InterPro" id="IPR033116">
    <property type="entry name" value="TRYPSIN_SER"/>
</dbReference>
<keyword evidence="2" id="KW-1015">Disulfide bond</keyword>
<dbReference type="Proteomes" id="UP000326553">
    <property type="component" value="Chromosome"/>
</dbReference>
<dbReference type="PROSITE" id="PS50240">
    <property type="entry name" value="TRYPSIN_DOM"/>
    <property type="match status" value="1"/>
</dbReference>
<dbReference type="Pfam" id="PF00089">
    <property type="entry name" value="Trypsin"/>
    <property type="match status" value="1"/>
</dbReference>
<protein>
    <submittedName>
        <fullName evidence="6">Serine protease</fullName>
    </submittedName>
</protein>
<keyword evidence="3" id="KW-0378">Hydrolase</keyword>
<dbReference type="Gene3D" id="2.40.10.10">
    <property type="entry name" value="Trypsin-like serine proteases"/>
    <property type="match status" value="1"/>
</dbReference>
<evidence type="ECO:0000256" key="4">
    <source>
        <dbReference type="SAM" id="MobiDB-lite"/>
    </source>
</evidence>
<evidence type="ECO:0000313" key="7">
    <source>
        <dbReference type="Proteomes" id="UP000326553"/>
    </source>
</evidence>
<dbReference type="OrthoDB" id="1496095at2"/>
<dbReference type="InterPro" id="IPR001314">
    <property type="entry name" value="Peptidase_S1A"/>
</dbReference>
<gene>
    <name evidence="6" type="ORF">CP975_20410</name>
</gene>
<evidence type="ECO:0000259" key="5">
    <source>
        <dbReference type="PROSITE" id="PS50240"/>
    </source>
</evidence>